<name>A0A418NNB8_9SPHN</name>
<keyword evidence="2" id="KW-1185">Reference proteome</keyword>
<accession>A0A418NNB8</accession>
<dbReference type="AlphaFoldDB" id="A0A418NNB8"/>
<evidence type="ECO:0000313" key="1">
    <source>
        <dbReference type="EMBL" id="RIV83045.1"/>
    </source>
</evidence>
<comment type="caution">
    <text evidence="1">The sequence shown here is derived from an EMBL/GenBank/DDBJ whole genome shotgun (WGS) entry which is preliminary data.</text>
</comment>
<reference evidence="1 2" key="1">
    <citation type="submission" date="2018-08" db="EMBL/GenBank/DDBJ databases">
        <title>Erythrobacter zhengii sp.nov., a bacterium isolated from deep-sea sediment.</title>
        <authorList>
            <person name="Fang C."/>
            <person name="Wu Y.-H."/>
            <person name="Sun C."/>
            <person name="Wang H."/>
            <person name="Cheng H."/>
            <person name="Meng F.-X."/>
            <person name="Wang C.-S."/>
            <person name="Xu X.-W."/>
        </authorList>
    </citation>
    <scope>NUCLEOTIDE SEQUENCE [LARGE SCALE GENOMIC DNA]</scope>
    <source>
        <strain evidence="1 2">V18</strain>
    </source>
</reference>
<dbReference type="Proteomes" id="UP000286576">
    <property type="component" value="Unassembled WGS sequence"/>
</dbReference>
<gene>
    <name evidence="1" type="ORF">D2V07_17130</name>
</gene>
<protein>
    <submittedName>
        <fullName evidence="1">Uncharacterized protein</fullName>
    </submittedName>
</protein>
<dbReference type="EMBL" id="QXFL01000012">
    <property type="protein sequence ID" value="RIV83045.1"/>
    <property type="molecule type" value="Genomic_DNA"/>
</dbReference>
<sequence length="102" mass="11364">MNKLSRTREDARTLTCRVGSNKLAFRYVGTTDERAQLAPTIAGFKRHFQKIVWTINEIGSDVGVVRIVNSRVASFIADRTSSVIAIGQLLNSVIRRAKMISN</sequence>
<organism evidence="1 2">
    <name type="scientific">Aurantiacibacter zhengii</name>
    <dbReference type="NCBI Taxonomy" id="2307003"/>
    <lineage>
        <taxon>Bacteria</taxon>
        <taxon>Pseudomonadati</taxon>
        <taxon>Pseudomonadota</taxon>
        <taxon>Alphaproteobacteria</taxon>
        <taxon>Sphingomonadales</taxon>
        <taxon>Erythrobacteraceae</taxon>
        <taxon>Aurantiacibacter</taxon>
    </lineage>
</organism>
<proteinExistence type="predicted"/>
<evidence type="ECO:0000313" key="2">
    <source>
        <dbReference type="Proteomes" id="UP000286576"/>
    </source>
</evidence>